<evidence type="ECO:0000313" key="2">
    <source>
        <dbReference type="Proteomes" id="UP000472272"/>
    </source>
</evidence>
<protein>
    <submittedName>
        <fullName evidence="1">Uncharacterized protein</fullName>
    </submittedName>
</protein>
<sequence>GRSTGRVPLPRTIFLAGGGATIPLCGCWTPTSASCQWTGTMGAVVWQQLASATLANPAVYDGLSDCMKKTNLVQWLESSTGTRETWDKKLQWYLGLRTVLFTNDLVYELCKTGSSVPVCKLYLRISSHFKAVNMACHNITLLFSHSRNDWELVSSLCCTGAEVYTC</sequence>
<proteinExistence type="predicted"/>
<reference evidence="1 2" key="1">
    <citation type="journal article" date="2019" name="Proc. Natl. Acad. Sci. U.S.A.">
        <title>Regulatory changes in pterin and carotenoid genes underlie balanced color polymorphisms in the wall lizard.</title>
        <authorList>
            <person name="Andrade P."/>
            <person name="Pinho C."/>
            <person name="Perez I de Lanuza G."/>
            <person name="Afonso S."/>
            <person name="Brejcha J."/>
            <person name="Rubin C.J."/>
            <person name="Wallerman O."/>
            <person name="Pereira P."/>
            <person name="Sabatino S.J."/>
            <person name="Bellati A."/>
            <person name="Pellitteri-Rosa D."/>
            <person name="Bosakova Z."/>
            <person name="Bunikis I."/>
            <person name="Carretero M.A."/>
            <person name="Feiner N."/>
            <person name="Marsik P."/>
            <person name="Pauperio F."/>
            <person name="Salvi D."/>
            <person name="Soler L."/>
            <person name="While G.M."/>
            <person name="Uller T."/>
            <person name="Font E."/>
            <person name="Andersson L."/>
            <person name="Carneiro M."/>
        </authorList>
    </citation>
    <scope>NUCLEOTIDE SEQUENCE</scope>
</reference>
<organism evidence="1 2">
    <name type="scientific">Podarcis muralis</name>
    <name type="common">Wall lizard</name>
    <name type="synonym">Lacerta muralis</name>
    <dbReference type="NCBI Taxonomy" id="64176"/>
    <lineage>
        <taxon>Eukaryota</taxon>
        <taxon>Metazoa</taxon>
        <taxon>Chordata</taxon>
        <taxon>Craniata</taxon>
        <taxon>Vertebrata</taxon>
        <taxon>Euteleostomi</taxon>
        <taxon>Lepidosauria</taxon>
        <taxon>Squamata</taxon>
        <taxon>Bifurcata</taxon>
        <taxon>Unidentata</taxon>
        <taxon>Episquamata</taxon>
        <taxon>Laterata</taxon>
        <taxon>Lacertibaenia</taxon>
        <taxon>Lacertidae</taxon>
        <taxon>Podarcis</taxon>
    </lineage>
</organism>
<dbReference type="Proteomes" id="UP000472272">
    <property type="component" value="Chromosome 2"/>
</dbReference>
<reference evidence="1" key="3">
    <citation type="submission" date="2025-09" db="UniProtKB">
        <authorList>
            <consortium name="Ensembl"/>
        </authorList>
    </citation>
    <scope>IDENTIFICATION</scope>
</reference>
<accession>A0A670JKD0</accession>
<keyword evidence="2" id="KW-1185">Reference proteome</keyword>
<reference evidence="1" key="2">
    <citation type="submission" date="2025-08" db="UniProtKB">
        <authorList>
            <consortium name="Ensembl"/>
        </authorList>
    </citation>
    <scope>IDENTIFICATION</scope>
</reference>
<dbReference type="AlphaFoldDB" id="A0A670JKD0"/>
<evidence type="ECO:0000313" key="1">
    <source>
        <dbReference type="Ensembl" id="ENSPMRP00000023984.1"/>
    </source>
</evidence>
<dbReference type="Ensembl" id="ENSPMRT00000025448.1">
    <property type="protein sequence ID" value="ENSPMRP00000023984.1"/>
    <property type="gene ID" value="ENSPMRG00000015524.1"/>
</dbReference>
<name>A0A670JKD0_PODMU</name>